<dbReference type="InterPro" id="IPR003661">
    <property type="entry name" value="HisK_dim/P_dom"/>
</dbReference>
<dbReference type="InterPro" id="IPR036097">
    <property type="entry name" value="HisK_dim/P_sf"/>
</dbReference>
<comment type="catalytic activity">
    <reaction evidence="1">
        <text>ATP + protein L-histidine = ADP + protein N-phospho-L-histidine.</text>
        <dbReference type="EC" id="2.7.13.3"/>
    </reaction>
</comment>
<dbReference type="InterPro" id="IPR005467">
    <property type="entry name" value="His_kinase_dom"/>
</dbReference>
<dbReference type="EMBL" id="LR134476">
    <property type="protein sequence ID" value="VEI12791.1"/>
    <property type="molecule type" value="Genomic_DNA"/>
</dbReference>
<evidence type="ECO:0000256" key="7">
    <source>
        <dbReference type="ARBA" id="ARBA00023012"/>
    </source>
</evidence>
<evidence type="ECO:0000256" key="5">
    <source>
        <dbReference type="ARBA" id="ARBA00022679"/>
    </source>
</evidence>
<dbReference type="PANTHER" id="PTHR43711">
    <property type="entry name" value="TWO-COMPONENT HISTIDINE KINASE"/>
    <property type="match status" value="1"/>
</dbReference>
<dbReference type="KEGG" id="tbw:NCTC13354_00485"/>
<dbReference type="InterPro" id="IPR004358">
    <property type="entry name" value="Sig_transdc_His_kin-like_C"/>
</dbReference>
<dbReference type="PROSITE" id="PS50109">
    <property type="entry name" value="HIS_KIN"/>
    <property type="match status" value="1"/>
</dbReference>
<evidence type="ECO:0000259" key="8">
    <source>
        <dbReference type="PROSITE" id="PS50109"/>
    </source>
</evidence>
<proteinExistence type="predicted"/>
<dbReference type="SUPFAM" id="SSF47384">
    <property type="entry name" value="Homodimeric domain of signal transducing histidine kinase"/>
    <property type="match status" value="1"/>
</dbReference>
<feature type="domain" description="Histidine kinase" evidence="8">
    <location>
        <begin position="44"/>
        <end position="255"/>
    </location>
</feature>
<comment type="subcellular location">
    <subcellularLocation>
        <location evidence="2">Cell membrane</location>
    </subcellularLocation>
</comment>
<evidence type="ECO:0000256" key="1">
    <source>
        <dbReference type="ARBA" id="ARBA00000085"/>
    </source>
</evidence>
<dbReference type="CDD" id="cd00082">
    <property type="entry name" value="HisKA"/>
    <property type="match status" value="1"/>
</dbReference>
<reference evidence="9 10" key="1">
    <citation type="submission" date="2018-12" db="EMBL/GenBank/DDBJ databases">
        <authorList>
            <consortium name="Pathogen Informatics"/>
        </authorList>
    </citation>
    <scope>NUCLEOTIDE SEQUENCE [LARGE SCALE GENOMIC DNA]</scope>
    <source>
        <strain evidence="9 10">NCTC13354</strain>
    </source>
</reference>
<evidence type="ECO:0000256" key="2">
    <source>
        <dbReference type="ARBA" id="ARBA00004236"/>
    </source>
</evidence>
<name>A0A3S5EVZ6_9ACTO</name>
<dbReference type="Pfam" id="PF00512">
    <property type="entry name" value="HisKA"/>
    <property type="match status" value="1"/>
</dbReference>
<keyword evidence="7" id="KW-0902">Two-component regulatory system</keyword>
<organism evidence="9 10">
    <name type="scientific">Trueperella bialowiezensis</name>
    <dbReference type="NCBI Taxonomy" id="312285"/>
    <lineage>
        <taxon>Bacteria</taxon>
        <taxon>Bacillati</taxon>
        <taxon>Actinomycetota</taxon>
        <taxon>Actinomycetes</taxon>
        <taxon>Actinomycetales</taxon>
        <taxon>Actinomycetaceae</taxon>
        <taxon>Trueperella</taxon>
    </lineage>
</organism>
<dbReference type="SUPFAM" id="SSF55874">
    <property type="entry name" value="ATPase domain of HSP90 chaperone/DNA topoisomerase II/histidine kinase"/>
    <property type="match status" value="1"/>
</dbReference>
<dbReference type="SMART" id="SM00388">
    <property type="entry name" value="HisKA"/>
    <property type="match status" value="1"/>
</dbReference>
<dbReference type="Gene3D" id="1.10.287.130">
    <property type="match status" value="1"/>
</dbReference>
<dbReference type="PRINTS" id="PR00344">
    <property type="entry name" value="BCTRLSENSOR"/>
</dbReference>
<keyword evidence="5 9" id="KW-0808">Transferase</keyword>
<dbReference type="AlphaFoldDB" id="A0A3S5EVZ6"/>
<evidence type="ECO:0000313" key="10">
    <source>
        <dbReference type="Proteomes" id="UP000269542"/>
    </source>
</evidence>
<evidence type="ECO:0000256" key="6">
    <source>
        <dbReference type="ARBA" id="ARBA00022777"/>
    </source>
</evidence>
<dbReference type="GO" id="GO:0000155">
    <property type="term" value="F:phosphorelay sensor kinase activity"/>
    <property type="evidence" value="ECO:0007669"/>
    <property type="project" value="InterPro"/>
</dbReference>
<keyword evidence="4" id="KW-0597">Phosphoprotein</keyword>
<dbReference type="InterPro" id="IPR003594">
    <property type="entry name" value="HATPase_dom"/>
</dbReference>
<accession>A0A3S5EVZ6</accession>
<protein>
    <recommendedName>
        <fullName evidence="3">histidine kinase</fullName>
        <ecNumber evidence="3">2.7.13.3</ecNumber>
    </recommendedName>
</protein>
<keyword evidence="10" id="KW-1185">Reference proteome</keyword>
<gene>
    <name evidence="9" type="primary">pdhS</name>
    <name evidence="9" type="ORF">NCTC13354_00485</name>
</gene>
<dbReference type="SMART" id="SM00387">
    <property type="entry name" value="HATPase_c"/>
    <property type="match status" value="1"/>
</dbReference>
<dbReference type="Gene3D" id="3.30.565.10">
    <property type="entry name" value="Histidine kinase-like ATPase, C-terminal domain"/>
    <property type="match status" value="1"/>
</dbReference>
<dbReference type="Pfam" id="PF02518">
    <property type="entry name" value="HATPase_c"/>
    <property type="match status" value="1"/>
</dbReference>
<sequence length="266" mass="28879">MVVAFTCLTLVCGALAIACVYLWRERRRARATAPAPAETQPLAIISHELRTPLALIRGAGELLAEESPGKLNRQQREFVSTIVTNSQLAIDIAENLVSDLRLSTTHIAVSRVDVRQIIARAVRDMRRFTDVNIEVDAPGGLLPIYADPQLIHQLVWNLVNNAVRHAGPDARIRVRVANGEAGGLHLRISDDGRGMSTEELEQLFVPFVSGSARRPGAGIGMMISKRIVDAHSGQIIVDSEIGRGTTIHVVLPHAPSERTLLDSGHG</sequence>
<dbReference type="PANTHER" id="PTHR43711:SF1">
    <property type="entry name" value="HISTIDINE KINASE 1"/>
    <property type="match status" value="1"/>
</dbReference>
<dbReference type="GO" id="GO:0005886">
    <property type="term" value="C:plasma membrane"/>
    <property type="evidence" value="ECO:0007669"/>
    <property type="project" value="UniProtKB-SubCell"/>
</dbReference>
<dbReference type="RefSeq" id="WP_126415967.1">
    <property type="nucleotide sequence ID" value="NZ_LR134476.1"/>
</dbReference>
<evidence type="ECO:0000313" key="9">
    <source>
        <dbReference type="EMBL" id="VEI12791.1"/>
    </source>
</evidence>
<dbReference type="InterPro" id="IPR050736">
    <property type="entry name" value="Sensor_HK_Regulatory"/>
</dbReference>
<dbReference type="InterPro" id="IPR036890">
    <property type="entry name" value="HATPase_C_sf"/>
</dbReference>
<evidence type="ECO:0000256" key="3">
    <source>
        <dbReference type="ARBA" id="ARBA00012438"/>
    </source>
</evidence>
<dbReference type="EC" id="2.7.13.3" evidence="3"/>
<keyword evidence="6 9" id="KW-0418">Kinase</keyword>
<dbReference type="Proteomes" id="UP000269542">
    <property type="component" value="Chromosome"/>
</dbReference>
<evidence type="ECO:0000256" key="4">
    <source>
        <dbReference type="ARBA" id="ARBA00022553"/>
    </source>
</evidence>
<dbReference type="OrthoDB" id="9757990at2"/>